<evidence type="ECO:0000313" key="1">
    <source>
        <dbReference type="EMBL" id="PBK81062.1"/>
    </source>
</evidence>
<protein>
    <submittedName>
        <fullName evidence="1">Uncharacterized protein</fullName>
    </submittedName>
</protein>
<keyword evidence="2" id="KW-1185">Reference proteome</keyword>
<dbReference type="Proteomes" id="UP000217790">
    <property type="component" value="Unassembled WGS sequence"/>
</dbReference>
<dbReference type="EMBL" id="KZ293735">
    <property type="protein sequence ID" value="PBK81062.1"/>
    <property type="molecule type" value="Genomic_DNA"/>
</dbReference>
<organism evidence="1 2">
    <name type="scientific">Armillaria gallica</name>
    <name type="common">Bulbous honey fungus</name>
    <name type="synonym">Armillaria bulbosa</name>
    <dbReference type="NCBI Taxonomy" id="47427"/>
    <lineage>
        <taxon>Eukaryota</taxon>
        <taxon>Fungi</taxon>
        <taxon>Dikarya</taxon>
        <taxon>Basidiomycota</taxon>
        <taxon>Agaricomycotina</taxon>
        <taxon>Agaricomycetes</taxon>
        <taxon>Agaricomycetidae</taxon>
        <taxon>Agaricales</taxon>
        <taxon>Marasmiineae</taxon>
        <taxon>Physalacriaceae</taxon>
        <taxon>Armillaria</taxon>
    </lineage>
</organism>
<dbReference type="OMA" id="HHTNALI"/>
<reference evidence="2" key="1">
    <citation type="journal article" date="2017" name="Nat. Ecol. Evol.">
        <title>Genome expansion and lineage-specific genetic innovations in the forest pathogenic fungi Armillaria.</title>
        <authorList>
            <person name="Sipos G."/>
            <person name="Prasanna A.N."/>
            <person name="Walter M.C."/>
            <person name="O'Connor E."/>
            <person name="Balint B."/>
            <person name="Krizsan K."/>
            <person name="Kiss B."/>
            <person name="Hess J."/>
            <person name="Varga T."/>
            <person name="Slot J."/>
            <person name="Riley R."/>
            <person name="Boka B."/>
            <person name="Rigling D."/>
            <person name="Barry K."/>
            <person name="Lee J."/>
            <person name="Mihaltcheva S."/>
            <person name="LaButti K."/>
            <person name="Lipzen A."/>
            <person name="Waldron R."/>
            <person name="Moloney N.M."/>
            <person name="Sperisen C."/>
            <person name="Kredics L."/>
            <person name="Vagvoelgyi C."/>
            <person name="Patrignani A."/>
            <person name="Fitzpatrick D."/>
            <person name="Nagy I."/>
            <person name="Doyle S."/>
            <person name="Anderson J.B."/>
            <person name="Grigoriev I.V."/>
            <person name="Gueldener U."/>
            <person name="Muensterkoetter M."/>
            <person name="Nagy L.G."/>
        </authorList>
    </citation>
    <scope>NUCLEOTIDE SEQUENCE [LARGE SCALE GENOMIC DNA]</scope>
    <source>
        <strain evidence="2">Ar21-2</strain>
    </source>
</reference>
<name>A0A2H3CPA1_ARMGA</name>
<evidence type="ECO:0000313" key="2">
    <source>
        <dbReference type="Proteomes" id="UP000217790"/>
    </source>
</evidence>
<sequence>MSVIHLDTILCAAHLIGVYGTFFLPQELKHTDSLKVFCSFYVNKYADYHSHKIAF</sequence>
<dbReference type="InParanoid" id="A0A2H3CPA1"/>
<dbReference type="AlphaFoldDB" id="A0A2H3CPA1"/>
<accession>A0A2H3CPA1</accession>
<dbReference type="STRING" id="47427.A0A2H3CPA1"/>
<gene>
    <name evidence="1" type="ORF">ARMGADRAFT_948801</name>
</gene>
<proteinExistence type="predicted"/>
<dbReference type="OrthoDB" id="3187773at2759"/>